<comment type="caution">
    <text evidence="1">The sequence shown here is derived from an EMBL/GenBank/DDBJ whole genome shotgun (WGS) entry which is preliminary data.</text>
</comment>
<evidence type="ECO:0000313" key="2">
    <source>
        <dbReference type="Proteomes" id="UP000240971"/>
    </source>
</evidence>
<organism evidence="1 2">
    <name type="scientific">Chitinophaga niastensis</name>
    <dbReference type="NCBI Taxonomy" id="536980"/>
    <lineage>
        <taxon>Bacteria</taxon>
        <taxon>Pseudomonadati</taxon>
        <taxon>Bacteroidota</taxon>
        <taxon>Chitinophagia</taxon>
        <taxon>Chitinophagales</taxon>
        <taxon>Chitinophagaceae</taxon>
        <taxon>Chitinophaga</taxon>
    </lineage>
</organism>
<evidence type="ECO:0000313" key="1">
    <source>
        <dbReference type="EMBL" id="PSL49114.1"/>
    </source>
</evidence>
<accession>A0A2P8HSG2</accession>
<gene>
    <name evidence="1" type="ORF">CLV51_101444</name>
</gene>
<dbReference type="OrthoDB" id="674210at2"/>
<dbReference type="Proteomes" id="UP000240971">
    <property type="component" value="Unassembled WGS sequence"/>
</dbReference>
<dbReference type="EMBL" id="PYAW01000001">
    <property type="protein sequence ID" value="PSL49114.1"/>
    <property type="molecule type" value="Genomic_DNA"/>
</dbReference>
<name>A0A2P8HSG2_CHINA</name>
<keyword evidence="2" id="KW-1185">Reference proteome</keyword>
<dbReference type="RefSeq" id="WP_106526374.1">
    <property type="nucleotide sequence ID" value="NZ_PYAW01000001.1"/>
</dbReference>
<dbReference type="AlphaFoldDB" id="A0A2P8HSG2"/>
<proteinExistence type="predicted"/>
<sequence>MRSFVALMACIGCIAWVHSCDKRLLGVSLEKTNVSDQAQQLPMAIIPVAAAPVDNISLVKATISGTPTSTTLPQVVAIHAKNRSQSKKESRHAAKDSLMFDMAVVRGQYSILNSLTP</sequence>
<reference evidence="1 2" key="1">
    <citation type="submission" date="2018-03" db="EMBL/GenBank/DDBJ databases">
        <title>Genomic Encyclopedia of Archaeal and Bacterial Type Strains, Phase II (KMG-II): from individual species to whole genera.</title>
        <authorList>
            <person name="Goeker M."/>
        </authorList>
    </citation>
    <scope>NUCLEOTIDE SEQUENCE [LARGE SCALE GENOMIC DNA]</scope>
    <source>
        <strain evidence="1 2">DSM 24859</strain>
    </source>
</reference>
<protein>
    <submittedName>
        <fullName evidence="1">Uncharacterized protein</fullName>
    </submittedName>
</protein>